<keyword evidence="2" id="KW-0378">Hydrolase</keyword>
<evidence type="ECO:0008006" key="5">
    <source>
        <dbReference type="Google" id="ProtNLM"/>
    </source>
</evidence>
<keyword evidence="4" id="KW-1185">Reference proteome</keyword>
<sequence length="264" mass="29697">MKEHVLLVDVQNDFCHPDGALYVPHAREDLAHLMQFLDKKIGDIDQVFVSLDSHWVYDIAHPRFWRKDNGLSPEPFSHVTLENLLNGDIVAINPIDQARAESYIKALEDKGSKHTLWPEHCILSTWGHALADEVILFLEKFQVAHQKAPEALLKGLNPYSEHFSVFSALIPDPTDASTQFNDTFAKKLLDCDRLYVGGQALSHCVGQTLIDLHAHVEDPRVLEKIVLLSDCTSAVQGFQGLASSYLERFESWGITIAKTKVFLS</sequence>
<evidence type="ECO:0000313" key="4">
    <source>
        <dbReference type="Proteomes" id="UP000778951"/>
    </source>
</evidence>
<dbReference type="InterPro" id="IPR036380">
    <property type="entry name" value="Isochorismatase-like_sf"/>
</dbReference>
<accession>A0A968KU82</accession>
<gene>
    <name evidence="3" type="ORF">HCT48_03400</name>
</gene>
<dbReference type="EMBL" id="JAATLM010000001">
    <property type="protein sequence ID" value="NIZ69259.1"/>
    <property type="molecule type" value="Genomic_DNA"/>
</dbReference>
<dbReference type="Gene3D" id="3.40.50.850">
    <property type="entry name" value="Isochorismatase-like"/>
    <property type="match status" value="1"/>
</dbReference>
<name>A0A968KU82_9SPIO</name>
<reference evidence="3" key="1">
    <citation type="submission" date="2020-03" db="EMBL/GenBank/DDBJ databases">
        <title>Spirochaetal bacteria isolated from arthropods constitute a novel genus Entomospira genus novum within the order Spirochaetales.</title>
        <authorList>
            <person name="Grana-Miraglia L."/>
            <person name="Sikutova S."/>
            <person name="Fingerle V."/>
            <person name="Sing A."/>
            <person name="Castillo-Ramirez S."/>
            <person name="Margos G."/>
            <person name="Rudolf I."/>
        </authorList>
    </citation>
    <scope>NUCLEOTIDE SEQUENCE</scope>
    <source>
        <strain evidence="3">BR149</strain>
    </source>
</reference>
<comment type="caution">
    <text evidence="3">The sequence shown here is derived from an EMBL/GenBank/DDBJ whole genome shotgun (WGS) entry which is preliminary data.</text>
</comment>
<evidence type="ECO:0000256" key="2">
    <source>
        <dbReference type="ARBA" id="ARBA00022801"/>
    </source>
</evidence>
<proteinExistence type="inferred from homology"/>
<dbReference type="SUPFAM" id="SSF52499">
    <property type="entry name" value="Isochorismatase-like hydrolases"/>
    <property type="match status" value="1"/>
</dbReference>
<dbReference type="AlphaFoldDB" id="A0A968KU82"/>
<dbReference type="Proteomes" id="UP000778951">
    <property type="component" value="Unassembled WGS sequence"/>
</dbReference>
<evidence type="ECO:0000313" key="3">
    <source>
        <dbReference type="EMBL" id="NIZ69259.1"/>
    </source>
</evidence>
<dbReference type="InterPro" id="IPR052347">
    <property type="entry name" value="Isochorismatase_Nicotinamidase"/>
</dbReference>
<dbReference type="PANTHER" id="PTHR11080">
    <property type="entry name" value="PYRAZINAMIDASE/NICOTINAMIDASE"/>
    <property type="match status" value="1"/>
</dbReference>
<dbReference type="RefSeq" id="WP_167695353.1">
    <property type="nucleotide sequence ID" value="NZ_CP118181.1"/>
</dbReference>
<protein>
    <recommendedName>
        <fullName evidence="5">Nicotinamidase</fullName>
    </recommendedName>
</protein>
<evidence type="ECO:0000256" key="1">
    <source>
        <dbReference type="ARBA" id="ARBA00006336"/>
    </source>
</evidence>
<organism evidence="3 4">
    <name type="scientific">Entomospira culicis</name>
    <dbReference type="NCBI Taxonomy" id="2719989"/>
    <lineage>
        <taxon>Bacteria</taxon>
        <taxon>Pseudomonadati</taxon>
        <taxon>Spirochaetota</taxon>
        <taxon>Spirochaetia</taxon>
        <taxon>Spirochaetales</taxon>
        <taxon>Spirochaetaceae</taxon>
        <taxon>Entomospira</taxon>
    </lineage>
</organism>
<dbReference type="GO" id="GO:0016787">
    <property type="term" value="F:hydrolase activity"/>
    <property type="evidence" value="ECO:0007669"/>
    <property type="project" value="UniProtKB-KW"/>
</dbReference>
<comment type="similarity">
    <text evidence="1">Belongs to the isochorismatase family.</text>
</comment>
<dbReference type="PANTHER" id="PTHR11080:SF2">
    <property type="entry name" value="LD05707P"/>
    <property type="match status" value="1"/>
</dbReference>